<evidence type="ECO:0000313" key="1">
    <source>
        <dbReference type="EMBL" id="TYP89461.1"/>
    </source>
</evidence>
<reference evidence="1 2" key="1">
    <citation type="submission" date="2019-07" db="EMBL/GenBank/DDBJ databases">
        <title>Genomic Encyclopedia of Archaeal and Bacterial Type Strains, Phase II (KMG-II): from individual species to whole genera.</title>
        <authorList>
            <person name="Goeker M."/>
        </authorList>
    </citation>
    <scope>NUCLEOTIDE SEQUENCE [LARGE SCALE GENOMIC DNA]</scope>
    <source>
        <strain evidence="1 2">DSM 18850</strain>
    </source>
</reference>
<comment type="caution">
    <text evidence="1">The sequence shown here is derived from an EMBL/GenBank/DDBJ whole genome shotgun (WGS) entry which is preliminary data.</text>
</comment>
<keyword evidence="2" id="KW-1185">Reference proteome</keyword>
<proteinExistence type="predicted"/>
<evidence type="ECO:0000313" key="2">
    <source>
        <dbReference type="Proteomes" id="UP000325105"/>
    </source>
</evidence>
<protein>
    <submittedName>
        <fullName evidence="1">Uncharacterized protein</fullName>
    </submittedName>
</protein>
<accession>A0A5S5D0A6</accession>
<dbReference type="EMBL" id="VNHX01000027">
    <property type="protein sequence ID" value="TYP89461.1"/>
    <property type="molecule type" value="Genomic_DNA"/>
</dbReference>
<organism evidence="1 2">
    <name type="scientific">Sphingobacterium allocomposti</name>
    <dbReference type="NCBI Taxonomy" id="415956"/>
    <lineage>
        <taxon>Bacteria</taxon>
        <taxon>Pseudomonadati</taxon>
        <taxon>Bacteroidota</taxon>
        <taxon>Sphingobacteriia</taxon>
        <taxon>Sphingobacteriales</taxon>
        <taxon>Sphingobacteriaceae</taxon>
        <taxon>Sphingobacterium</taxon>
    </lineage>
</organism>
<dbReference type="Proteomes" id="UP000325105">
    <property type="component" value="Unassembled WGS sequence"/>
</dbReference>
<sequence length="134" mass="15740">MVHKSEIQSTETIDALRKELKENISIHLFMGDTALELMKTCFTIGLRDINNREMQIRTGVVLNSVNRDLERIRKILSPLFTMKPESEDHMKGDHSFELYRLFRHFAFMPTDELREFNDGCEKANQKSLKEQQHG</sequence>
<dbReference type="AlphaFoldDB" id="A0A5S5D0A6"/>
<gene>
    <name evidence="1" type="ORF">BC792_12762</name>
</gene>
<name>A0A5S5D0A6_9SPHI</name>